<dbReference type="GO" id="GO:0043531">
    <property type="term" value="F:ADP binding"/>
    <property type="evidence" value="ECO:0007669"/>
    <property type="project" value="InterPro"/>
</dbReference>
<evidence type="ECO:0000256" key="1">
    <source>
        <dbReference type="SAM" id="MobiDB-lite"/>
    </source>
</evidence>
<dbReference type="SMART" id="SM00028">
    <property type="entry name" value="TPR"/>
    <property type="match status" value="5"/>
</dbReference>
<evidence type="ECO:0000259" key="2">
    <source>
        <dbReference type="Pfam" id="PF00931"/>
    </source>
</evidence>
<dbReference type="SUPFAM" id="SSF52540">
    <property type="entry name" value="P-loop containing nucleoside triphosphate hydrolases"/>
    <property type="match status" value="1"/>
</dbReference>
<dbReference type="InterPro" id="IPR056681">
    <property type="entry name" value="DUF7779"/>
</dbReference>
<dbReference type="OrthoDB" id="5986190at2759"/>
<accession>A0A9W4JT10</accession>
<organism evidence="4 5">
    <name type="scientific">Penicillium salamii</name>
    <dbReference type="NCBI Taxonomy" id="1612424"/>
    <lineage>
        <taxon>Eukaryota</taxon>
        <taxon>Fungi</taxon>
        <taxon>Dikarya</taxon>
        <taxon>Ascomycota</taxon>
        <taxon>Pezizomycotina</taxon>
        <taxon>Eurotiomycetes</taxon>
        <taxon>Eurotiomycetidae</taxon>
        <taxon>Eurotiales</taxon>
        <taxon>Aspergillaceae</taxon>
        <taxon>Penicillium</taxon>
    </lineage>
</organism>
<feature type="domain" description="NB-ARC" evidence="2">
    <location>
        <begin position="61"/>
        <end position="171"/>
    </location>
</feature>
<dbReference type="PANTHER" id="PTHR46082">
    <property type="entry name" value="ATP/GTP-BINDING PROTEIN-RELATED"/>
    <property type="match status" value="1"/>
</dbReference>
<dbReference type="Pfam" id="PF25000">
    <property type="entry name" value="DUF7779"/>
    <property type="match status" value="1"/>
</dbReference>
<feature type="domain" description="DUF7779" evidence="3">
    <location>
        <begin position="327"/>
        <end position="417"/>
    </location>
</feature>
<dbReference type="PANTHER" id="PTHR46082:SF6">
    <property type="entry name" value="AAA+ ATPASE DOMAIN-CONTAINING PROTEIN-RELATED"/>
    <property type="match status" value="1"/>
</dbReference>
<evidence type="ECO:0008006" key="6">
    <source>
        <dbReference type="Google" id="ProtNLM"/>
    </source>
</evidence>
<dbReference type="InterPro" id="IPR011990">
    <property type="entry name" value="TPR-like_helical_dom_sf"/>
</dbReference>
<dbReference type="EMBL" id="CAJVPA010000217">
    <property type="protein sequence ID" value="CAG8409115.1"/>
    <property type="molecule type" value="Genomic_DNA"/>
</dbReference>
<dbReference type="InterPro" id="IPR053137">
    <property type="entry name" value="NLR-like"/>
</dbReference>
<evidence type="ECO:0000313" key="5">
    <source>
        <dbReference type="Proteomes" id="UP001152646"/>
    </source>
</evidence>
<evidence type="ECO:0000313" key="4">
    <source>
        <dbReference type="EMBL" id="CAG8409115.1"/>
    </source>
</evidence>
<dbReference type="Pfam" id="PF13424">
    <property type="entry name" value="TPR_12"/>
    <property type="match status" value="3"/>
</dbReference>
<dbReference type="InterPro" id="IPR002182">
    <property type="entry name" value="NB-ARC"/>
</dbReference>
<gene>
    <name evidence="4" type="ORF">PSALAMII_LOCUS8974</name>
</gene>
<dbReference type="Gene3D" id="1.25.40.10">
    <property type="entry name" value="Tetratricopeptide repeat domain"/>
    <property type="match status" value="2"/>
</dbReference>
<proteinExistence type="predicted"/>
<dbReference type="Pfam" id="PF13374">
    <property type="entry name" value="TPR_10"/>
    <property type="match status" value="2"/>
</dbReference>
<dbReference type="Proteomes" id="UP001152646">
    <property type="component" value="Unassembled WGS sequence"/>
</dbReference>
<evidence type="ECO:0000259" key="3">
    <source>
        <dbReference type="Pfam" id="PF25000"/>
    </source>
</evidence>
<feature type="region of interest" description="Disordered" evidence="1">
    <location>
        <begin position="26"/>
        <end position="47"/>
    </location>
</feature>
<dbReference type="Gene3D" id="3.40.50.300">
    <property type="entry name" value="P-loop containing nucleotide triphosphate hydrolases"/>
    <property type="match status" value="1"/>
</dbReference>
<comment type="caution">
    <text evidence="4">The sequence shown here is derived from an EMBL/GenBank/DDBJ whole genome shotgun (WGS) entry which is preliminary data.</text>
</comment>
<sequence length="870" mass="99073">MIMASISFHGNNQGLQIGDNRGLINADFHLPPERPETPPSPLSTVPFPRDPVFVHRNTLLSRIQESSVPGSRIALVGLGGVGKSQLAIEYSYQVQSASPTTWVFWVHASNKARFEQSFRDIADQAKIKDRHDPQVNIFRLIENWLRDKKRGKWLLILDNMDDDQLLSSFSMAGNEGPTASIADTPRKPLLEYIPKSGNSSIIITSRSREVALKMVQHKDLIEVKPMEKSEALELLQKTLDQPDESQESRRLVEKLDFIPLAIVQAASYIRNRAPLSSVSQYLRHFQQSDRHVTKLLAKEAGHLYRDWEAKNSILVTWQISFDHVRHKKPSAADLLSLMSFFDRQGIPENLIRHQPTANYIPSPDFYSNSSDGDTFESDLDFEDDVAILRDYSLISIMGDSNSFTMHRLVQLTTRVWLQSHGKLDQWRDVFISILNHSFPRKEQYENWEICQSLFPHVRSAMSQRPESQQSLLQWATLLHRGARYAWQSGNLADLKEMALKAKNQRANLLGEEDNDTLESTSLLATAYSTEGQFEECERILVQVMNTRKRKLGDDHPDTLKAMGNLASTYSDQGMLKEAERLELQVLKVRKANLGEDHLDTLTSIGNLALSYLRQGRLEEAKRLLLQVMEARKKILGEDHPNTLAIIGNLALVHLQQNLCGEAEKLLEKVVQDLILKIGETHPTTLSSMNNLGVAYRSHQRFLDAEKLQLRLLNLSQARFADDHPFMLRSMVNLALIYSDQGRWDECEKVLTRVMEIHRAKLGDAHPKTLSSMENLAVAYKSLGQWEKAEKLEVQLMETKKSFFGEAHPTTLTSMANLAFTRKSTGRNTDALKLLQDCLAMEKQLLGPNPQILSISETLLEWETEWRNFDT</sequence>
<name>A0A9W4JT10_9EURO</name>
<protein>
    <recommendedName>
        <fullName evidence="6">NB-ARC domain-containing protein</fullName>
    </recommendedName>
</protein>
<dbReference type="SUPFAM" id="SSF48452">
    <property type="entry name" value="TPR-like"/>
    <property type="match status" value="3"/>
</dbReference>
<dbReference type="InterPro" id="IPR027417">
    <property type="entry name" value="P-loop_NTPase"/>
</dbReference>
<dbReference type="AlphaFoldDB" id="A0A9W4JT10"/>
<reference evidence="4" key="1">
    <citation type="submission" date="2021-07" db="EMBL/GenBank/DDBJ databases">
        <authorList>
            <person name="Branca A.L. A."/>
        </authorList>
    </citation>
    <scope>NUCLEOTIDE SEQUENCE</scope>
</reference>
<dbReference type="InterPro" id="IPR019734">
    <property type="entry name" value="TPR_rpt"/>
</dbReference>
<dbReference type="Pfam" id="PF00931">
    <property type="entry name" value="NB-ARC"/>
    <property type="match status" value="1"/>
</dbReference>